<reference evidence="2" key="1">
    <citation type="submission" date="2019-08" db="EMBL/GenBank/DDBJ databases">
        <authorList>
            <person name="Kucharzyk K."/>
            <person name="Murdoch R.W."/>
            <person name="Higgins S."/>
            <person name="Loffler F."/>
        </authorList>
    </citation>
    <scope>NUCLEOTIDE SEQUENCE</scope>
</reference>
<evidence type="ECO:0000259" key="1">
    <source>
        <dbReference type="Pfam" id="PF13581"/>
    </source>
</evidence>
<dbReference type="EC" id="2.7.11.1" evidence="2"/>
<organism evidence="2">
    <name type="scientific">bioreactor metagenome</name>
    <dbReference type="NCBI Taxonomy" id="1076179"/>
    <lineage>
        <taxon>unclassified sequences</taxon>
        <taxon>metagenomes</taxon>
        <taxon>ecological metagenomes</taxon>
    </lineage>
</organism>
<keyword evidence="2" id="KW-0808">Transferase</keyword>
<protein>
    <submittedName>
        <fullName evidence="2">Anti-sigma F factor</fullName>
        <ecNumber evidence="2">2.7.11.1</ecNumber>
    </submittedName>
</protein>
<proteinExistence type="predicted"/>
<dbReference type="SUPFAM" id="SSF55874">
    <property type="entry name" value="ATPase domain of HSP90 chaperone/DNA topoisomerase II/histidine kinase"/>
    <property type="match status" value="1"/>
</dbReference>
<dbReference type="InterPro" id="IPR036890">
    <property type="entry name" value="HATPase_C_sf"/>
</dbReference>
<comment type="caution">
    <text evidence="2">The sequence shown here is derived from an EMBL/GenBank/DDBJ whole genome shotgun (WGS) entry which is preliminary data.</text>
</comment>
<feature type="domain" description="Histidine kinase/HSP90-like ATPase" evidence="1">
    <location>
        <begin position="14"/>
        <end position="133"/>
    </location>
</feature>
<gene>
    <name evidence="2" type="primary">spoIIAB_6</name>
    <name evidence="2" type="ORF">SDC9_24836</name>
</gene>
<dbReference type="Pfam" id="PF13581">
    <property type="entry name" value="HATPase_c_2"/>
    <property type="match status" value="1"/>
</dbReference>
<dbReference type="AlphaFoldDB" id="A0A644UJI8"/>
<sequence length="139" mass="14849">MKLIYEVPGNDFDRAGEASARVKKALQRLGVEADVVRRVAIGTYEGEMNALIHAGGGIVQADINTESTVITVSDKGPGIADVKQAMQEGFSTAPDYVRALGFGAGMGLPNMMKCSDKFAIDTVINQGTKITMCFEHKHS</sequence>
<name>A0A644UJI8_9ZZZZ</name>
<dbReference type="EMBL" id="VSSQ01000121">
    <property type="protein sequence ID" value="MPL78963.1"/>
    <property type="molecule type" value="Genomic_DNA"/>
</dbReference>
<evidence type="ECO:0000313" key="2">
    <source>
        <dbReference type="EMBL" id="MPL78963.1"/>
    </source>
</evidence>
<dbReference type="Gene3D" id="3.30.565.10">
    <property type="entry name" value="Histidine kinase-like ATPase, C-terminal domain"/>
    <property type="match status" value="1"/>
</dbReference>
<dbReference type="GO" id="GO:0004674">
    <property type="term" value="F:protein serine/threonine kinase activity"/>
    <property type="evidence" value="ECO:0007669"/>
    <property type="project" value="UniProtKB-EC"/>
</dbReference>
<accession>A0A644UJI8</accession>
<dbReference type="InterPro" id="IPR003594">
    <property type="entry name" value="HATPase_dom"/>
</dbReference>